<proteinExistence type="predicted"/>
<protein>
    <submittedName>
        <fullName evidence="3">PAS domain S-box protein</fullName>
    </submittedName>
</protein>
<sequence>MNPLFHKFLVQRRMEYLTVDEELKILETSVGVRRFADAPDEVAVGKDVREAFPELFGMEEYLEAVIAGREVSVDLKGVARFSEPINPLYFDVHIMANEEETDNRLIVFFEDVTEHMVMKQNLVQRSNQANLLLTTVESSMAYIDKIISSMADAMLVTTDRGNIKTVNPAAVKLFGYGEKELIGESIDIIFGTTELWQRLNYDDRVKNVEVRCRSKNGHEIDVAFSCAVIYSDLEESENFIYIGRDISERKRMEAEIQKARNVECRYKTLHKKLHLCL</sequence>
<dbReference type="PANTHER" id="PTHR44757">
    <property type="entry name" value="DIGUANYLATE CYCLASE DGCP"/>
    <property type="match status" value="1"/>
</dbReference>
<feature type="domain" description="PAC" evidence="2">
    <location>
        <begin position="206"/>
        <end position="258"/>
    </location>
</feature>
<dbReference type="AlphaFoldDB" id="A0A7C3VPV3"/>
<dbReference type="SMART" id="SM00086">
    <property type="entry name" value="PAC"/>
    <property type="match status" value="1"/>
</dbReference>
<name>A0A7C3VPV3_9CYAN</name>
<dbReference type="PANTHER" id="PTHR44757:SF2">
    <property type="entry name" value="BIOFILM ARCHITECTURE MAINTENANCE PROTEIN MBAA"/>
    <property type="match status" value="1"/>
</dbReference>
<evidence type="ECO:0000259" key="2">
    <source>
        <dbReference type="PROSITE" id="PS50113"/>
    </source>
</evidence>
<dbReference type="SMART" id="SM00091">
    <property type="entry name" value="PAS"/>
    <property type="match status" value="1"/>
</dbReference>
<evidence type="ECO:0000313" key="3">
    <source>
        <dbReference type="EMBL" id="HGG01570.1"/>
    </source>
</evidence>
<dbReference type="InterPro" id="IPR001610">
    <property type="entry name" value="PAC"/>
</dbReference>
<dbReference type="Gene3D" id="3.30.450.20">
    <property type="entry name" value="PAS domain"/>
    <property type="match status" value="2"/>
</dbReference>
<feature type="domain" description="PAS" evidence="1">
    <location>
        <begin position="139"/>
        <end position="185"/>
    </location>
</feature>
<dbReference type="CDD" id="cd00130">
    <property type="entry name" value="PAS"/>
    <property type="match status" value="1"/>
</dbReference>
<evidence type="ECO:0000259" key="1">
    <source>
        <dbReference type="PROSITE" id="PS50112"/>
    </source>
</evidence>
<dbReference type="Pfam" id="PF13426">
    <property type="entry name" value="PAS_9"/>
    <property type="match status" value="1"/>
</dbReference>
<dbReference type="PROSITE" id="PS50113">
    <property type="entry name" value="PAC"/>
    <property type="match status" value="1"/>
</dbReference>
<dbReference type="InterPro" id="IPR000700">
    <property type="entry name" value="PAS-assoc_C"/>
</dbReference>
<gene>
    <name evidence="3" type="ORF">ENR15_13210</name>
</gene>
<dbReference type="SUPFAM" id="SSF55785">
    <property type="entry name" value="PYP-like sensor domain (PAS domain)"/>
    <property type="match status" value="1"/>
</dbReference>
<accession>A0A7C3VPV3</accession>
<dbReference type="InterPro" id="IPR000014">
    <property type="entry name" value="PAS"/>
</dbReference>
<dbReference type="InterPro" id="IPR035965">
    <property type="entry name" value="PAS-like_dom_sf"/>
</dbReference>
<comment type="caution">
    <text evidence="3">The sequence shown here is derived from an EMBL/GenBank/DDBJ whole genome shotgun (WGS) entry which is preliminary data.</text>
</comment>
<dbReference type="NCBIfam" id="TIGR00229">
    <property type="entry name" value="sensory_box"/>
    <property type="match status" value="1"/>
</dbReference>
<reference evidence="3" key="1">
    <citation type="journal article" date="2020" name="mSystems">
        <title>Genome- and Community-Level Interaction Insights into Carbon Utilization and Element Cycling Functions of Hydrothermarchaeota in Hydrothermal Sediment.</title>
        <authorList>
            <person name="Zhou Z."/>
            <person name="Liu Y."/>
            <person name="Xu W."/>
            <person name="Pan J."/>
            <person name="Luo Z.H."/>
            <person name="Li M."/>
        </authorList>
    </citation>
    <scope>NUCLEOTIDE SEQUENCE [LARGE SCALE GENOMIC DNA]</scope>
    <source>
        <strain evidence="3">SpSt-374</strain>
    </source>
</reference>
<dbReference type="EMBL" id="DSPX01000130">
    <property type="protein sequence ID" value="HGG01570.1"/>
    <property type="molecule type" value="Genomic_DNA"/>
</dbReference>
<organism evidence="3">
    <name type="scientific">Planktothricoides sp. SpSt-374</name>
    <dbReference type="NCBI Taxonomy" id="2282167"/>
    <lineage>
        <taxon>Bacteria</taxon>
        <taxon>Bacillati</taxon>
        <taxon>Cyanobacteriota</taxon>
        <taxon>Cyanophyceae</taxon>
        <taxon>Oscillatoriophycideae</taxon>
        <taxon>Oscillatoriales</taxon>
        <taxon>Oscillatoriaceae</taxon>
        <taxon>Planktothricoides</taxon>
    </lineage>
</organism>
<dbReference type="PROSITE" id="PS50112">
    <property type="entry name" value="PAS"/>
    <property type="match status" value="1"/>
</dbReference>
<dbReference type="InterPro" id="IPR052155">
    <property type="entry name" value="Biofilm_reg_signaling"/>
</dbReference>